<dbReference type="Gene3D" id="3.40.50.280">
    <property type="entry name" value="Cobalamin-binding domain"/>
    <property type="match status" value="1"/>
</dbReference>
<dbReference type="SUPFAM" id="SSF52242">
    <property type="entry name" value="Cobalamin (vitamin B12)-binding domain"/>
    <property type="match status" value="1"/>
</dbReference>
<dbReference type="Pfam" id="PF02607">
    <property type="entry name" value="B12-binding_2"/>
    <property type="match status" value="1"/>
</dbReference>
<dbReference type="InterPro" id="IPR006158">
    <property type="entry name" value="Cobalamin-bd"/>
</dbReference>
<dbReference type="InterPro" id="IPR036594">
    <property type="entry name" value="Meth_synthase_dom"/>
</dbReference>
<evidence type="ECO:0000313" key="3">
    <source>
        <dbReference type="EMBL" id="MFD0949539.1"/>
    </source>
</evidence>
<evidence type="ECO:0000259" key="2">
    <source>
        <dbReference type="PROSITE" id="PS51332"/>
    </source>
</evidence>
<dbReference type="SMART" id="SM00422">
    <property type="entry name" value="HTH_MERR"/>
    <property type="match status" value="1"/>
</dbReference>
<dbReference type="EMBL" id="JBHTIT010000001">
    <property type="protein sequence ID" value="MFD0949539.1"/>
    <property type="molecule type" value="Genomic_DNA"/>
</dbReference>
<dbReference type="RefSeq" id="WP_379069335.1">
    <property type="nucleotide sequence ID" value="NZ_JBHTIT010000001.1"/>
</dbReference>
<reference evidence="4" key="1">
    <citation type="journal article" date="2019" name="Int. J. Syst. Evol. Microbiol.">
        <title>The Global Catalogue of Microorganisms (GCM) 10K type strain sequencing project: providing services to taxonomists for standard genome sequencing and annotation.</title>
        <authorList>
            <consortium name="The Broad Institute Genomics Platform"/>
            <consortium name="The Broad Institute Genome Sequencing Center for Infectious Disease"/>
            <person name="Wu L."/>
            <person name="Ma J."/>
        </authorList>
    </citation>
    <scope>NUCLEOTIDE SEQUENCE [LARGE SCALE GENOMIC DNA]</scope>
    <source>
        <strain evidence="4">CCUG 63419</strain>
    </source>
</reference>
<keyword evidence="4" id="KW-1185">Reference proteome</keyword>
<dbReference type="Proteomes" id="UP001597044">
    <property type="component" value="Unassembled WGS sequence"/>
</dbReference>
<protein>
    <submittedName>
        <fullName evidence="3">MerR family transcriptional regulator</fullName>
    </submittedName>
</protein>
<accession>A0ABW3HI17</accession>
<dbReference type="PROSITE" id="PS50937">
    <property type="entry name" value="HTH_MERR_2"/>
    <property type="match status" value="1"/>
</dbReference>
<feature type="domain" description="B12-binding" evidence="2">
    <location>
        <begin position="189"/>
        <end position="314"/>
    </location>
</feature>
<dbReference type="SUPFAM" id="SSF46955">
    <property type="entry name" value="Putative DNA-binding domain"/>
    <property type="match status" value="1"/>
</dbReference>
<dbReference type="PROSITE" id="PS51332">
    <property type="entry name" value="B12_BINDING"/>
    <property type="match status" value="1"/>
</dbReference>
<dbReference type="Pfam" id="PF13411">
    <property type="entry name" value="MerR_1"/>
    <property type="match status" value="1"/>
</dbReference>
<dbReference type="CDD" id="cd01104">
    <property type="entry name" value="HTH_MlrA-CarA"/>
    <property type="match status" value="1"/>
</dbReference>
<dbReference type="InterPro" id="IPR009061">
    <property type="entry name" value="DNA-bd_dom_put_sf"/>
</dbReference>
<dbReference type="InterPro" id="IPR036724">
    <property type="entry name" value="Cobalamin-bd_sf"/>
</dbReference>
<feature type="domain" description="HTH merR-type" evidence="1">
    <location>
        <begin position="18"/>
        <end position="76"/>
    </location>
</feature>
<dbReference type="Gene3D" id="1.10.1240.10">
    <property type="entry name" value="Methionine synthase domain"/>
    <property type="match status" value="1"/>
</dbReference>
<evidence type="ECO:0000313" key="4">
    <source>
        <dbReference type="Proteomes" id="UP001597044"/>
    </source>
</evidence>
<proteinExistence type="predicted"/>
<dbReference type="Pfam" id="PF02310">
    <property type="entry name" value="B12-binding"/>
    <property type="match status" value="1"/>
</dbReference>
<evidence type="ECO:0000259" key="1">
    <source>
        <dbReference type="PROSITE" id="PS50937"/>
    </source>
</evidence>
<dbReference type="InterPro" id="IPR003759">
    <property type="entry name" value="Cbl-bd_cap"/>
</dbReference>
<organism evidence="3 4">
    <name type="scientific">Paraperlucidibaca wandonensis</name>
    <dbReference type="NCBI Taxonomy" id="1268273"/>
    <lineage>
        <taxon>Bacteria</taxon>
        <taxon>Pseudomonadati</taxon>
        <taxon>Pseudomonadota</taxon>
        <taxon>Gammaproteobacteria</taxon>
        <taxon>Moraxellales</taxon>
        <taxon>Moraxellaceae</taxon>
        <taxon>Paraperlucidibaca</taxon>
    </lineage>
</organism>
<gene>
    <name evidence="3" type="ORF">ACFQ0F_03890</name>
</gene>
<sequence>MIAEATRAKSGAQEEPVLLPINAVERETGVSKELLRMWERRYGFPAPQRDAQGDRIYPMEQITKLRLLRRLIDNGFRPGKIMAHEIPELERLMRAQSKAGQEVPKDLEVELLQALRSRDHQQLRDYLSHQLIKMGLQSFILDFLQHANTIVGDAWVRGQLEVHEEHLFTEQVQGLVRQAIGNLREPTQAPRILLTTPPEETHTLGILMVEALLRLDNVDAVCYGAQMPVRDIAQAVTRHKMNIVAVSFSASYPASNAVNFLEELRFKLPLAVDIWGGGAALRSTRRSIEAVSFLHDLSAMRQAVLGWRRVHGVG</sequence>
<dbReference type="Gene3D" id="1.10.1660.10">
    <property type="match status" value="1"/>
</dbReference>
<comment type="caution">
    <text evidence="3">The sequence shown here is derived from an EMBL/GenBank/DDBJ whole genome shotgun (WGS) entry which is preliminary data.</text>
</comment>
<name>A0ABW3HI17_9GAMM</name>
<dbReference type="InterPro" id="IPR000551">
    <property type="entry name" value="MerR-type_HTH_dom"/>
</dbReference>